<feature type="signal peptide" evidence="4">
    <location>
        <begin position="1"/>
        <end position="24"/>
    </location>
</feature>
<gene>
    <name evidence="6" type="ORF">OS133_20165</name>
    <name evidence="7" type="ORF">OS134_18985</name>
</gene>
<dbReference type="RefSeq" id="WP_310655850.1">
    <property type="nucleotide sequence ID" value="NZ_JAPMLA010000014.1"/>
</dbReference>
<evidence type="ECO:0000256" key="4">
    <source>
        <dbReference type="SAM" id="SignalP"/>
    </source>
</evidence>
<dbReference type="EMBL" id="JAPMLE010000001">
    <property type="protein sequence ID" value="MDR8525932.1"/>
    <property type="molecule type" value="Genomic_DNA"/>
</dbReference>
<dbReference type="Pfam" id="PF18393">
    <property type="entry name" value="MotY_N"/>
    <property type="match status" value="1"/>
</dbReference>
<name>A0AAW8NS32_9GAMM</name>
<reference evidence="7 9" key="1">
    <citation type="journal article" date="2022" name="bioRxiv">
        <title>Prophages regulate Shewanella fidelis 3313 motility and biofilm formation: implications for gut colonization dynamics in Ciona robusta.</title>
        <authorList>
            <person name="Natarajan O."/>
            <person name="Gibboney S.L."/>
            <person name="Young M.N."/>
            <person name="Lim S.J."/>
            <person name="Pluta N."/>
            <person name="Atkinson C.G."/>
            <person name="Leigh B.A."/>
            <person name="Liberti A."/>
            <person name="Kees E.D."/>
            <person name="Breitbart M."/>
            <person name="Gralnick J.A."/>
            <person name="Dishaw L.J."/>
        </authorList>
    </citation>
    <scope>NUCLEOTIDE SEQUENCE [LARGE SCALE GENOMIC DNA]</scope>
    <source>
        <strain evidence="7 9">JG4066</strain>
    </source>
</reference>
<keyword evidence="2 3" id="KW-0472">Membrane</keyword>
<dbReference type="PRINTS" id="PR01021">
    <property type="entry name" value="OMPADOMAIN"/>
</dbReference>
<comment type="caution">
    <text evidence="6">The sequence shown here is derived from an EMBL/GenBank/DDBJ whole genome shotgun (WGS) entry which is preliminary data.</text>
</comment>
<organism evidence="6 8">
    <name type="scientific">Shewanella fidelis</name>
    <dbReference type="NCBI Taxonomy" id="173509"/>
    <lineage>
        <taxon>Bacteria</taxon>
        <taxon>Pseudomonadati</taxon>
        <taxon>Pseudomonadota</taxon>
        <taxon>Gammaproteobacteria</taxon>
        <taxon>Alteromonadales</taxon>
        <taxon>Shewanellaceae</taxon>
        <taxon>Shewanella</taxon>
    </lineage>
</organism>
<dbReference type="InterPro" id="IPR036737">
    <property type="entry name" value="OmpA-like_sf"/>
</dbReference>
<dbReference type="Pfam" id="PF00691">
    <property type="entry name" value="OmpA"/>
    <property type="match status" value="1"/>
</dbReference>
<dbReference type="GO" id="GO:0009279">
    <property type="term" value="C:cell outer membrane"/>
    <property type="evidence" value="ECO:0007669"/>
    <property type="project" value="UniProtKB-SubCell"/>
</dbReference>
<evidence type="ECO:0000256" key="2">
    <source>
        <dbReference type="ARBA" id="ARBA00023136"/>
    </source>
</evidence>
<evidence type="ECO:0000313" key="7">
    <source>
        <dbReference type="EMBL" id="MDW4826160.1"/>
    </source>
</evidence>
<protein>
    <submittedName>
        <fullName evidence="6">OmpA family protein</fullName>
    </submittedName>
</protein>
<evidence type="ECO:0000259" key="5">
    <source>
        <dbReference type="PROSITE" id="PS51123"/>
    </source>
</evidence>
<proteinExistence type="predicted"/>
<evidence type="ECO:0000256" key="3">
    <source>
        <dbReference type="PROSITE-ProRule" id="PRU00473"/>
    </source>
</evidence>
<dbReference type="PRINTS" id="PR01023">
    <property type="entry name" value="NAFLGMOTY"/>
</dbReference>
<dbReference type="Proteomes" id="UP001271263">
    <property type="component" value="Unassembled WGS sequence"/>
</dbReference>
<dbReference type="Gene3D" id="2.60.40.2540">
    <property type="match status" value="1"/>
</dbReference>
<evidence type="ECO:0000313" key="6">
    <source>
        <dbReference type="EMBL" id="MDR8525932.1"/>
    </source>
</evidence>
<feature type="chain" id="PRO_5043914222" evidence="4">
    <location>
        <begin position="25"/>
        <end position="292"/>
    </location>
</feature>
<evidence type="ECO:0000313" key="8">
    <source>
        <dbReference type="Proteomes" id="UP001259340"/>
    </source>
</evidence>
<dbReference type="Proteomes" id="UP001259340">
    <property type="component" value="Unassembled WGS sequence"/>
</dbReference>
<dbReference type="Gene3D" id="3.30.1330.60">
    <property type="entry name" value="OmpA-like domain"/>
    <property type="match status" value="1"/>
</dbReference>
<comment type="subcellular location">
    <subcellularLocation>
        <location evidence="1">Cell outer membrane</location>
    </subcellularLocation>
</comment>
<dbReference type="InterPro" id="IPR050330">
    <property type="entry name" value="Bact_OuterMem_StrucFunc"/>
</dbReference>
<dbReference type="SUPFAM" id="SSF103088">
    <property type="entry name" value="OmpA-like"/>
    <property type="match status" value="1"/>
</dbReference>
<dbReference type="InterPro" id="IPR006664">
    <property type="entry name" value="OMP_bac"/>
</dbReference>
<evidence type="ECO:0000256" key="1">
    <source>
        <dbReference type="ARBA" id="ARBA00004442"/>
    </source>
</evidence>
<dbReference type="PANTHER" id="PTHR30329">
    <property type="entry name" value="STATOR ELEMENT OF FLAGELLAR MOTOR COMPLEX"/>
    <property type="match status" value="1"/>
</dbReference>
<dbReference type="AlphaFoldDB" id="A0AAW8NS32"/>
<evidence type="ECO:0000313" key="9">
    <source>
        <dbReference type="Proteomes" id="UP001271263"/>
    </source>
</evidence>
<dbReference type="InterPro" id="IPR041544">
    <property type="entry name" value="MotY_N"/>
</dbReference>
<accession>A0AAW8NS32</accession>
<dbReference type="InterPro" id="IPR006665">
    <property type="entry name" value="OmpA-like"/>
</dbReference>
<dbReference type="EMBL" id="JAPMLD010000012">
    <property type="protein sequence ID" value="MDW4826160.1"/>
    <property type="molecule type" value="Genomic_DNA"/>
</dbReference>
<reference evidence="6" key="2">
    <citation type="submission" date="2022-11" db="EMBL/GenBank/DDBJ databases">
        <title>Prophages regulate Shewanella fidelis motility and biofilm formation: implications for gut colonization dynamics in Ciona robusta.</title>
        <authorList>
            <person name="Natarajan O."/>
            <person name="Gibboney S.L."/>
            <person name="Young M.N."/>
            <person name="Lim S.J."/>
            <person name="Pluta N."/>
            <person name="Atkinson C.G.F."/>
            <person name="Leigh B.A."/>
            <person name="Liberti A."/>
            <person name="Kees E."/>
            <person name="Breitbart M."/>
            <person name="Gralnick J."/>
            <person name="Dishaw L.J."/>
        </authorList>
    </citation>
    <scope>NUCLEOTIDE SEQUENCE</scope>
    <source>
        <strain evidence="6">3313</strain>
    </source>
</reference>
<dbReference type="PANTHER" id="PTHR30329:SF17">
    <property type="entry name" value="LIPOPROTEIN YFIB-RELATED"/>
    <property type="match status" value="1"/>
</dbReference>
<feature type="domain" description="OmpA-like" evidence="5">
    <location>
        <begin position="169"/>
        <end position="286"/>
    </location>
</feature>
<dbReference type="CDD" id="cd07185">
    <property type="entry name" value="OmpA_C-like"/>
    <property type="match status" value="1"/>
</dbReference>
<dbReference type="PROSITE" id="PS51123">
    <property type="entry name" value="OMPA_2"/>
    <property type="match status" value="1"/>
</dbReference>
<keyword evidence="9" id="KW-1185">Reference proteome</keyword>
<keyword evidence="4" id="KW-0732">Signal</keyword>
<sequence length="292" mass="32543">MKLSVYILICLFFCVITTTNNAFAATNTYQTHLEKAQWDFSGDVFGCQISHNVQRFGNLKLIAMPGEALTLTLQTDWLYFENKQSVATVTPPSWQSYANPSASTQLKWHGTSASSQENIAAFLEALEQGLTWQVAIATSDANYQINSSPVSTQTAANQFRLCRQQLLPRSFAYLRRLDFRFATSSSKLQATHEQDLYAIYRYLQADPSIKEILIDGHADASGDHLANLLLSKERADEVMSRLIELGVPASIIQVRHHGNRTPIASNNTSAGRELNRRVTLRLVKSATQVAAK</sequence>